<organism evidence="1 2">
    <name type="scientific">Daucus carota subsp. sativus</name>
    <name type="common">Carrot</name>
    <dbReference type="NCBI Taxonomy" id="79200"/>
    <lineage>
        <taxon>Eukaryota</taxon>
        <taxon>Viridiplantae</taxon>
        <taxon>Streptophyta</taxon>
        <taxon>Embryophyta</taxon>
        <taxon>Tracheophyta</taxon>
        <taxon>Spermatophyta</taxon>
        <taxon>Magnoliopsida</taxon>
        <taxon>eudicotyledons</taxon>
        <taxon>Gunneridae</taxon>
        <taxon>Pentapetalae</taxon>
        <taxon>asterids</taxon>
        <taxon>campanulids</taxon>
        <taxon>Apiales</taxon>
        <taxon>Apiaceae</taxon>
        <taxon>Apioideae</taxon>
        <taxon>Scandiceae</taxon>
        <taxon>Daucinae</taxon>
        <taxon>Daucus</taxon>
        <taxon>Daucus sect. Daucus</taxon>
    </lineage>
</organism>
<dbReference type="AlphaFoldDB" id="A0A175YSA2"/>
<dbReference type="EMBL" id="CP093350">
    <property type="protein sequence ID" value="WOH13316.1"/>
    <property type="molecule type" value="Genomic_DNA"/>
</dbReference>
<sequence>MPSNLNQLTLLIASTTLLSCLHTSCSQTECPYPCYPSPPAGPGNYPPPATLPPPSPTGGSFYPPPTGLLPNYPSPPYRMSGVTPPAPDALVPWFPYYYKKPPHGTDQAYSSSVRNRTGGIGSINLLVLLLFVSTFLRTLL</sequence>
<dbReference type="PANTHER" id="PTHR37702:SF1">
    <property type="entry name" value="HYDROXYPROLINE-RICH GLYCOPROTEIN FAMILY PROTEIN"/>
    <property type="match status" value="1"/>
</dbReference>
<dbReference type="Gramene" id="KZM85802">
    <property type="protein sequence ID" value="KZM85802"/>
    <property type="gene ID" value="DCAR_026776"/>
</dbReference>
<dbReference type="Proteomes" id="UP000077755">
    <property type="component" value="Chromosome 8"/>
</dbReference>
<reference evidence="1" key="2">
    <citation type="submission" date="2022-03" db="EMBL/GenBank/DDBJ databases">
        <title>Draft title - Genomic analysis of global carrot germplasm unveils the trajectory of domestication and the origin of high carotenoid orange carrot.</title>
        <authorList>
            <person name="Iorizzo M."/>
            <person name="Ellison S."/>
            <person name="Senalik D."/>
            <person name="Macko-Podgorni A."/>
            <person name="Grzebelus D."/>
            <person name="Bostan H."/>
            <person name="Rolling W."/>
            <person name="Curaba J."/>
            <person name="Simon P."/>
        </authorList>
    </citation>
    <scope>NUCLEOTIDE SEQUENCE</scope>
    <source>
        <tissue evidence="1">Leaf</tissue>
    </source>
</reference>
<gene>
    <name evidence="1" type="ORF">DCAR_0832825</name>
</gene>
<evidence type="ECO:0000313" key="1">
    <source>
        <dbReference type="EMBL" id="WOH13316.1"/>
    </source>
</evidence>
<reference evidence="1" key="1">
    <citation type="journal article" date="2016" name="Nat. Genet.">
        <title>A high-quality carrot genome assembly provides new insights into carotenoid accumulation and asterid genome evolution.</title>
        <authorList>
            <person name="Iorizzo M."/>
            <person name="Ellison S."/>
            <person name="Senalik D."/>
            <person name="Zeng P."/>
            <person name="Satapoomin P."/>
            <person name="Huang J."/>
            <person name="Bowman M."/>
            <person name="Iovene M."/>
            <person name="Sanseverino W."/>
            <person name="Cavagnaro P."/>
            <person name="Yildiz M."/>
            <person name="Macko-Podgorni A."/>
            <person name="Moranska E."/>
            <person name="Grzebelus E."/>
            <person name="Grzebelus D."/>
            <person name="Ashrafi H."/>
            <person name="Zheng Z."/>
            <person name="Cheng S."/>
            <person name="Spooner D."/>
            <person name="Van Deynze A."/>
            <person name="Simon P."/>
        </authorList>
    </citation>
    <scope>NUCLEOTIDE SEQUENCE</scope>
    <source>
        <tissue evidence="1">Leaf</tissue>
    </source>
</reference>
<dbReference type="OMA" id="MIMIATT"/>
<evidence type="ECO:0000313" key="2">
    <source>
        <dbReference type="Proteomes" id="UP000077755"/>
    </source>
</evidence>
<protein>
    <submittedName>
        <fullName evidence="1">Uncharacterized protein</fullName>
    </submittedName>
</protein>
<proteinExistence type="predicted"/>
<name>A0A175YSA2_DAUCS</name>
<accession>A0A175YSA2</accession>
<dbReference type="PANTHER" id="PTHR37702">
    <property type="entry name" value="PROLINE-RICH FAMILY PROTEIN"/>
    <property type="match status" value="1"/>
</dbReference>
<keyword evidence="2" id="KW-1185">Reference proteome</keyword>